<evidence type="ECO:0000256" key="1">
    <source>
        <dbReference type="ARBA" id="ARBA00022448"/>
    </source>
</evidence>
<evidence type="ECO:0000313" key="4">
    <source>
        <dbReference type="EMBL" id="QRV07422.1"/>
    </source>
</evidence>
<dbReference type="GO" id="GO:0046740">
    <property type="term" value="P:transport of virus in host, cell to cell"/>
    <property type="evidence" value="ECO:0007669"/>
    <property type="project" value="UniProtKB-KW"/>
</dbReference>
<feature type="region of interest" description="Disordered" evidence="3">
    <location>
        <begin position="126"/>
        <end position="157"/>
    </location>
</feature>
<dbReference type="Pfam" id="PF01659">
    <property type="entry name" value="Luteo_Vpg"/>
    <property type="match status" value="1"/>
</dbReference>
<keyword evidence="2" id="KW-0916">Viral movement protein</keyword>
<feature type="compositionally biased region" description="Polar residues" evidence="3">
    <location>
        <begin position="129"/>
        <end position="142"/>
    </location>
</feature>
<evidence type="ECO:0000256" key="3">
    <source>
        <dbReference type="SAM" id="MobiDB-lite"/>
    </source>
</evidence>
<keyword evidence="5" id="KW-1185">Reference proteome</keyword>
<name>A0A894JAB7_9VIRU</name>
<evidence type="ECO:0000313" key="5">
    <source>
        <dbReference type="Proteomes" id="UP001265101"/>
    </source>
</evidence>
<organism evidence="4 5">
    <name type="scientific">Artemisia virus B</name>
    <dbReference type="NCBI Taxonomy" id="2812730"/>
    <lineage>
        <taxon>Viruses</taxon>
        <taxon>Riboviria</taxon>
        <taxon>Orthornavirae</taxon>
        <taxon>Pisuviricota</taxon>
        <taxon>Pisoniviricetes</taxon>
        <taxon>Sobelivirales</taxon>
        <taxon>Solemoviridae</taxon>
        <taxon>Polerovirus</taxon>
        <taxon>Polerovirus ARTVB</taxon>
    </lineage>
</organism>
<evidence type="ECO:0000256" key="2">
    <source>
        <dbReference type="ARBA" id="ARBA00023031"/>
    </source>
</evidence>
<dbReference type="EMBL" id="MT757161">
    <property type="protein sequence ID" value="QRV07422.1"/>
    <property type="molecule type" value="Genomic_RNA"/>
</dbReference>
<sequence length="157" mass="17988">MQRGKEDRGEFGELVRFEEHAMSLWSKPFGEHLAEEEDEDEVEWVSEEALMPQSNGAMRHLCSTRTRSWATAPENSFSGRVYQNVMRSQTEYSDPSINIRSQRYSCSSSQRPLQPAPVQSLMRLIPGLSKQNSNPRLTNSQSLKEDRKPSILKRLTG</sequence>
<reference evidence="4" key="1">
    <citation type="submission" date="2020-07" db="EMBL/GenBank/DDBJ databases">
        <title>Complete genome sequence of artemisia virus B, a new polerovirus infecting Artemisia princeps in South Korea.</title>
        <authorList>
            <person name="Igori D."/>
            <person name="Jae Sun M."/>
        </authorList>
    </citation>
    <scope>NUCLEOTIDE SEQUENCE</scope>
    <source>
        <strain evidence="4">SK</strain>
    </source>
</reference>
<proteinExistence type="predicted"/>
<dbReference type="InterPro" id="IPR001964">
    <property type="entry name" value="Luteo_VPG"/>
</dbReference>
<dbReference type="PRINTS" id="PR00912">
    <property type="entry name" value="LVIRUSORF5"/>
</dbReference>
<dbReference type="Proteomes" id="UP001265101">
    <property type="component" value="Segment"/>
</dbReference>
<keyword evidence="1" id="KW-0813">Transport</keyword>
<accession>A0A894JAB7</accession>
<protein>
    <submittedName>
        <fullName evidence="4">Movement protein</fullName>
    </submittedName>
</protein>